<feature type="transmembrane region" description="Helical" evidence="7">
    <location>
        <begin position="224"/>
        <end position="248"/>
    </location>
</feature>
<reference evidence="9 10" key="2">
    <citation type="submission" date="2018-09" db="EMBL/GenBank/DDBJ databases">
        <title>Genome of Sphaerochaeta halotolerans strain 4-11.</title>
        <authorList>
            <person name="Nazina T.N."/>
            <person name="Sokolova D.S."/>
        </authorList>
    </citation>
    <scope>NUCLEOTIDE SEQUENCE [LARGE SCALE GENOMIC DNA]</scope>
    <source>
        <strain evidence="9 10">4-11</strain>
    </source>
</reference>
<dbReference type="InterPro" id="IPR011701">
    <property type="entry name" value="MFS"/>
</dbReference>
<evidence type="ECO:0000313" key="9">
    <source>
        <dbReference type="EMBL" id="RFU95032.1"/>
    </source>
</evidence>
<organism evidence="9 10">
    <name type="scientific">Sphaerochaeta halotolerans</name>
    <dbReference type="NCBI Taxonomy" id="2293840"/>
    <lineage>
        <taxon>Bacteria</taxon>
        <taxon>Pseudomonadati</taxon>
        <taxon>Spirochaetota</taxon>
        <taxon>Spirochaetia</taxon>
        <taxon>Spirochaetales</taxon>
        <taxon>Sphaerochaetaceae</taxon>
        <taxon>Sphaerochaeta</taxon>
    </lineage>
</organism>
<feature type="transmembrane region" description="Helical" evidence="7">
    <location>
        <begin position="349"/>
        <end position="372"/>
    </location>
</feature>
<feature type="transmembrane region" description="Helical" evidence="7">
    <location>
        <begin position="315"/>
        <end position="337"/>
    </location>
</feature>
<feature type="transmembrane region" description="Helical" evidence="7">
    <location>
        <begin position="141"/>
        <end position="161"/>
    </location>
</feature>
<evidence type="ECO:0000313" key="10">
    <source>
        <dbReference type="Proteomes" id="UP000264002"/>
    </source>
</evidence>
<sequence>MKRLLSLYRGLPQPIYVLFFATVINAIGIFIYPFLTLYLTKRLGYTPLQAGTFMTIASILYVPGSFIGSKLADTIGRKPVLVIFQLLMDFCFILAGFFEGEAFVPYFILLGLFFDGAVDPAREALKTDVTNIENRQVSFSLIYLGHNVGYSIGPVIAGYLFYTAPQWLFYGNAAAGILSVLLVILKVKESKPSKELIEESKGWVTTEKGEEGGLFKALLTRPRLLLFALSVTFFSFAYSQTLFALPLLTTNLFGQAGAPLYGRMMAINGIVVVLCSPIIVSLLRRFHPLANSTLSGIFYAIGFGLFAFATTPFAFMALTVIYTLGEIISATNDNFYVANNTPISHRSRFSAILPIIMGTGHAIAPITGGMIIESYSMNLLWITTALAALIGATGVFLIYLREKQEQK</sequence>
<evidence type="ECO:0000259" key="8">
    <source>
        <dbReference type="PROSITE" id="PS50850"/>
    </source>
</evidence>
<evidence type="ECO:0000256" key="1">
    <source>
        <dbReference type="ARBA" id="ARBA00004651"/>
    </source>
</evidence>
<evidence type="ECO:0000256" key="3">
    <source>
        <dbReference type="ARBA" id="ARBA00022475"/>
    </source>
</evidence>
<gene>
    <name evidence="9" type="ORF">DYP60_07380</name>
</gene>
<dbReference type="GO" id="GO:0022857">
    <property type="term" value="F:transmembrane transporter activity"/>
    <property type="evidence" value="ECO:0007669"/>
    <property type="project" value="InterPro"/>
</dbReference>
<dbReference type="Gene3D" id="1.20.1250.20">
    <property type="entry name" value="MFS general substrate transporter like domains"/>
    <property type="match status" value="1"/>
</dbReference>
<accession>A0A372MH01</accession>
<keyword evidence="4 7" id="KW-0812">Transmembrane</keyword>
<evidence type="ECO:0000256" key="6">
    <source>
        <dbReference type="ARBA" id="ARBA00023136"/>
    </source>
</evidence>
<reference evidence="10" key="1">
    <citation type="submission" date="2018-08" db="EMBL/GenBank/DDBJ databases">
        <authorList>
            <person name="Grouzdev D.S."/>
            <person name="Krutkina M.S."/>
        </authorList>
    </citation>
    <scope>NUCLEOTIDE SEQUENCE [LARGE SCALE GENOMIC DNA]</scope>
    <source>
        <strain evidence="10">4-11</strain>
    </source>
</reference>
<dbReference type="EMBL" id="QUWK01000006">
    <property type="protein sequence ID" value="RFU95032.1"/>
    <property type="molecule type" value="Genomic_DNA"/>
</dbReference>
<dbReference type="PANTHER" id="PTHR23517:SF2">
    <property type="entry name" value="MULTIDRUG RESISTANCE PROTEIN MDTH"/>
    <property type="match status" value="1"/>
</dbReference>
<comment type="subcellular location">
    <subcellularLocation>
        <location evidence="1">Cell membrane</location>
        <topology evidence="1">Multi-pass membrane protein</topology>
    </subcellularLocation>
</comment>
<feature type="domain" description="Major facilitator superfamily (MFS) profile" evidence="8">
    <location>
        <begin position="14"/>
        <end position="403"/>
    </location>
</feature>
<feature type="transmembrane region" description="Helical" evidence="7">
    <location>
        <begin position="167"/>
        <end position="185"/>
    </location>
</feature>
<keyword evidence="2" id="KW-0813">Transport</keyword>
<dbReference type="RefSeq" id="WP_117330299.1">
    <property type="nucleotide sequence ID" value="NZ_QUWK01000006.1"/>
</dbReference>
<dbReference type="PROSITE" id="PS50850">
    <property type="entry name" value="MFS"/>
    <property type="match status" value="1"/>
</dbReference>
<dbReference type="PANTHER" id="PTHR23517">
    <property type="entry name" value="RESISTANCE PROTEIN MDTM, PUTATIVE-RELATED-RELATED"/>
    <property type="match status" value="1"/>
</dbReference>
<evidence type="ECO:0000256" key="7">
    <source>
        <dbReference type="SAM" id="Phobius"/>
    </source>
</evidence>
<evidence type="ECO:0000256" key="5">
    <source>
        <dbReference type="ARBA" id="ARBA00022989"/>
    </source>
</evidence>
<dbReference type="InterPro" id="IPR050171">
    <property type="entry name" value="MFS_Transporters"/>
</dbReference>
<dbReference type="OrthoDB" id="9793283at2"/>
<name>A0A372MH01_9SPIR</name>
<feature type="transmembrane region" description="Helical" evidence="7">
    <location>
        <begin position="47"/>
        <end position="68"/>
    </location>
</feature>
<dbReference type="SUPFAM" id="SSF103473">
    <property type="entry name" value="MFS general substrate transporter"/>
    <property type="match status" value="1"/>
</dbReference>
<feature type="transmembrane region" description="Helical" evidence="7">
    <location>
        <begin position="378"/>
        <end position="400"/>
    </location>
</feature>
<feature type="transmembrane region" description="Helical" evidence="7">
    <location>
        <begin position="15"/>
        <end position="35"/>
    </location>
</feature>
<proteinExistence type="predicted"/>
<protein>
    <submittedName>
        <fullName evidence="9">MFS transporter</fullName>
    </submittedName>
</protein>
<comment type="caution">
    <text evidence="9">The sequence shown here is derived from an EMBL/GenBank/DDBJ whole genome shotgun (WGS) entry which is preliminary data.</text>
</comment>
<dbReference type="Pfam" id="PF07690">
    <property type="entry name" value="MFS_1"/>
    <property type="match status" value="1"/>
</dbReference>
<dbReference type="GO" id="GO:0005886">
    <property type="term" value="C:plasma membrane"/>
    <property type="evidence" value="ECO:0007669"/>
    <property type="project" value="UniProtKB-SubCell"/>
</dbReference>
<dbReference type="InterPro" id="IPR036259">
    <property type="entry name" value="MFS_trans_sf"/>
</dbReference>
<dbReference type="InterPro" id="IPR020846">
    <property type="entry name" value="MFS_dom"/>
</dbReference>
<dbReference type="AlphaFoldDB" id="A0A372MH01"/>
<keyword evidence="6 7" id="KW-0472">Membrane</keyword>
<keyword evidence="3" id="KW-1003">Cell membrane</keyword>
<feature type="transmembrane region" description="Helical" evidence="7">
    <location>
        <begin position="260"/>
        <end position="282"/>
    </location>
</feature>
<dbReference type="Proteomes" id="UP000264002">
    <property type="component" value="Unassembled WGS sequence"/>
</dbReference>
<keyword evidence="5 7" id="KW-1133">Transmembrane helix</keyword>
<evidence type="ECO:0000256" key="4">
    <source>
        <dbReference type="ARBA" id="ARBA00022692"/>
    </source>
</evidence>
<evidence type="ECO:0000256" key="2">
    <source>
        <dbReference type="ARBA" id="ARBA00022448"/>
    </source>
</evidence>
<keyword evidence="10" id="KW-1185">Reference proteome</keyword>
<feature type="transmembrane region" description="Helical" evidence="7">
    <location>
        <begin position="289"/>
        <end position="309"/>
    </location>
</feature>